<comment type="subcellular location">
    <subcellularLocation>
        <location evidence="1 5">Bacterial flagellum basal body</location>
    </subcellularLocation>
</comment>
<dbReference type="RefSeq" id="WP_011390184.1">
    <property type="nucleotide sequence ID" value="NC_007643.1"/>
</dbReference>
<dbReference type="InterPro" id="IPR010930">
    <property type="entry name" value="Flg_bb/hook_C_dom"/>
</dbReference>
<dbReference type="PANTHER" id="PTHR30435">
    <property type="entry name" value="FLAGELLAR PROTEIN"/>
    <property type="match status" value="1"/>
</dbReference>
<dbReference type="Pfam" id="PF07559">
    <property type="entry name" value="FlgE_D2"/>
    <property type="match status" value="1"/>
</dbReference>
<reference evidence="9 10" key="1">
    <citation type="journal article" date="2011" name="Stand. Genomic Sci.">
        <title>Complete genome sequence of Rhodospirillum rubrum type strain (S1).</title>
        <authorList>
            <person name="Munk A.C."/>
            <person name="Copeland A."/>
            <person name="Lucas S."/>
            <person name="Lapidus A."/>
            <person name="Del Rio T.G."/>
            <person name="Barry K."/>
            <person name="Detter J.C."/>
            <person name="Hammon N."/>
            <person name="Israni S."/>
            <person name="Pitluck S."/>
            <person name="Brettin T."/>
            <person name="Bruce D."/>
            <person name="Han C."/>
            <person name="Tapia R."/>
            <person name="Gilna P."/>
            <person name="Schmutz J."/>
            <person name="Larimer F."/>
            <person name="Land M."/>
            <person name="Kyrpides N.C."/>
            <person name="Mavromatis K."/>
            <person name="Richardson P."/>
            <person name="Rohde M."/>
            <person name="Goker M."/>
            <person name="Klenk H.P."/>
            <person name="Zhang Y."/>
            <person name="Roberts G.P."/>
            <person name="Reslewic S."/>
            <person name="Schwartz D.C."/>
        </authorList>
    </citation>
    <scope>NUCLEOTIDE SEQUENCE [LARGE SCALE GENOMIC DNA]</scope>
    <source>
        <strain evidence="10">ATCC 11170 / ATH 1.1.1 / DSM 467 / LMG 4362 / NCIMB 8255 / S1</strain>
    </source>
</reference>
<feature type="domain" description="Flagellar basal-body/hook protein C-terminal" evidence="7">
    <location>
        <begin position="396"/>
        <end position="439"/>
    </location>
</feature>
<keyword evidence="10" id="KW-1185">Reference proteome</keyword>
<dbReference type="PhylomeDB" id="Q2RRL4"/>
<dbReference type="GO" id="GO:0009424">
    <property type="term" value="C:bacterial-type flagellum hook"/>
    <property type="evidence" value="ECO:0007669"/>
    <property type="project" value="TreeGrafter"/>
</dbReference>
<dbReference type="NCBIfam" id="TIGR03506">
    <property type="entry name" value="FlgEFG_subfam"/>
    <property type="match status" value="1"/>
</dbReference>
<dbReference type="EnsemblBacteria" id="ABC23231">
    <property type="protein sequence ID" value="ABC23231"/>
    <property type="gene ID" value="Rru_A2431"/>
</dbReference>
<dbReference type="eggNOG" id="COG1749">
    <property type="taxonomic scope" value="Bacteria"/>
</dbReference>
<dbReference type="Proteomes" id="UP000001929">
    <property type="component" value="Chromosome"/>
</dbReference>
<evidence type="ECO:0000259" key="6">
    <source>
        <dbReference type="Pfam" id="PF00460"/>
    </source>
</evidence>
<protein>
    <recommendedName>
        <fullName evidence="3 5">Flagellar hook protein FlgE</fullName>
    </recommendedName>
</protein>
<dbReference type="GO" id="GO:0005829">
    <property type="term" value="C:cytosol"/>
    <property type="evidence" value="ECO:0007669"/>
    <property type="project" value="TreeGrafter"/>
</dbReference>
<dbReference type="HOGENOM" id="CLU_013687_2_1_5"/>
<feature type="domain" description="Flagellar hook protein FlgE D2" evidence="8">
    <location>
        <begin position="231"/>
        <end position="320"/>
    </location>
</feature>
<dbReference type="InterPro" id="IPR020013">
    <property type="entry name" value="Flagellar_FlgE/F/G"/>
</dbReference>
<keyword evidence="4 5" id="KW-0975">Bacterial flagellum</keyword>
<dbReference type="EMBL" id="CP000230">
    <property type="protein sequence ID" value="ABC23231.1"/>
    <property type="molecule type" value="Genomic_DNA"/>
</dbReference>
<accession>Q2RRL4</accession>
<dbReference type="InterPro" id="IPR037925">
    <property type="entry name" value="FlgE/F/G-like"/>
</dbReference>
<comment type="function">
    <text evidence="5">A flexible structure which links the flagellar filament to the drive apparatus in the basal body.</text>
</comment>
<evidence type="ECO:0000256" key="2">
    <source>
        <dbReference type="ARBA" id="ARBA00009677"/>
    </source>
</evidence>
<dbReference type="KEGG" id="rru:Rru_A2431"/>
<dbReference type="InterPro" id="IPR011491">
    <property type="entry name" value="FlgE_D2"/>
</dbReference>
<sequence length="442" mass="45931">MSLGGAFTNSSMAMITQSHALGQISTNVANINTTGYKQVDTNFKTLLSESTANFDFFGVKPVDYRRVSEQGGLLTTGRNLDVAIGGQGLFMVNQQADLSGETFYTRDGSFGARVAKETVGKVVAGNSYLSTQDGYYVMGWAADQAAVQAGTEPFPVNDTKTGTITGARALSPIQLNTRAEADGQATTAAVVRANINALATTTQSLGIPVWGPEVTTTAADGTTSSTWPRQNVSLEFTPVAGTQNSWTVAVSDPNGGTTGTATPAQVTFNGDGTLLSPDDGQLAVAVTYANGTTGTIAVDIDALTQVSGATQIRNLDTNGYKEGSLISTNIDASGVLSGTYSNGQTLPLYKLALTDFQANDHLEAIGKNLYRASDAAGESRIFSADSAASVGTTVTSGALEQSTVDLGDQFSKMITTQTAYSSSATVFRTCDEMSQTVSGLKR</sequence>
<dbReference type="Pfam" id="PF00460">
    <property type="entry name" value="Flg_bb_rod"/>
    <property type="match status" value="1"/>
</dbReference>
<evidence type="ECO:0000313" key="10">
    <source>
        <dbReference type="Proteomes" id="UP000001929"/>
    </source>
</evidence>
<dbReference type="GO" id="GO:0071978">
    <property type="term" value="P:bacterial-type flagellum-dependent swarming motility"/>
    <property type="evidence" value="ECO:0007669"/>
    <property type="project" value="TreeGrafter"/>
</dbReference>
<evidence type="ECO:0000256" key="3">
    <source>
        <dbReference type="ARBA" id="ARBA00019015"/>
    </source>
</evidence>
<proteinExistence type="inferred from homology"/>
<feature type="domain" description="Flagellar basal body rod protein N-terminal" evidence="6">
    <location>
        <begin position="12"/>
        <end position="37"/>
    </location>
</feature>
<dbReference type="PANTHER" id="PTHR30435:SF1">
    <property type="entry name" value="FLAGELLAR HOOK PROTEIN FLGE"/>
    <property type="match status" value="1"/>
</dbReference>
<evidence type="ECO:0000259" key="8">
    <source>
        <dbReference type="Pfam" id="PF07559"/>
    </source>
</evidence>
<organism evidence="9 10">
    <name type="scientific">Rhodospirillum rubrum (strain ATCC 11170 / ATH 1.1.1 / DSM 467 / LMG 4362 / NCIMB 8255 / S1)</name>
    <dbReference type="NCBI Taxonomy" id="269796"/>
    <lineage>
        <taxon>Bacteria</taxon>
        <taxon>Pseudomonadati</taxon>
        <taxon>Pseudomonadota</taxon>
        <taxon>Alphaproteobacteria</taxon>
        <taxon>Rhodospirillales</taxon>
        <taxon>Rhodospirillaceae</taxon>
        <taxon>Rhodospirillum</taxon>
    </lineage>
</organism>
<dbReference type="InterPro" id="IPR037058">
    <property type="entry name" value="Falgellar_hook_FlgE_sf"/>
</dbReference>
<gene>
    <name evidence="9" type="ordered locus">Rru_A2431</name>
</gene>
<dbReference type="AlphaFoldDB" id="Q2RRL4"/>
<evidence type="ECO:0000259" key="7">
    <source>
        <dbReference type="Pfam" id="PF06429"/>
    </source>
</evidence>
<dbReference type="PATRIC" id="fig|269796.9.peg.2533"/>
<dbReference type="GO" id="GO:0009425">
    <property type="term" value="C:bacterial-type flagellum basal body"/>
    <property type="evidence" value="ECO:0007669"/>
    <property type="project" value="UniProtKB-SubCell"/>
</dbReference>
<name>Q2RRL4_RHORT</name>
<dbReference type="STRING" id="269796.Rru_A2431"/>
<dbReference type="InterPro" id="IPR001444">
    <property type="entry name" value="Flag_bb_rod_N"/>
</dbReference>
<evidence type="ECO:0000256" key="4">
    <source>
        <dbReference type="ARBA" id="ARBA00023143"/>
    </source>
</evidence>
<comment type="similarity">
    <text evidence="2 5">Belongs to the flagella basal body rod proteins family.</text>
</comment>
<dbReference type="SUPFAM" id="SSF117143">
    <property type="entry name" value="Flagellar hook protein flgE"/>
    <property type="match status" value="1"/>
</dbReference>
<evidence type="ECO:0000256" key="5">
    <source>
        <dbReference type="RuleBase" id="RU362116"/>
    </source>
</evidence>
<dbReference type="Gene3D" id="2.60.98.20">
    <property type="entry name" value="Flagellar hook protein FlgE"/>
    <property type="match status" value="1"/>
</dbReference>
<evidence type="ECO:0000313" key="9">
    <source>
        <dbReference type="EMBL" id="ABC23231.1"/>
    </source>
</evidence>
<evidence type="ECO:0000256" key="1">
    <source>
        <dbReference type="ARBA" id="ARBA00004117"/>
    </source>
</evidence>
<dbReference type="Pfam" id="PF06429">
    <property type="entry name" value="Flg_bbr_C"/>
    <property type="match status" value="1"/>
</dbReference>